<dbReference type="AlphaFoldDB" id="A0A229THP9"/>
<dbReference type="PANTHER" id="PTHR48050:SF13">
    <property type="entry name" value="STEROL 3-BETA-GLUCOSYLTRANSFERASE UGT80A2"/>
    <property type="match status" value="1"/>
</dbReference>
<evidence type="ECO:0000313" key="3">
    <source>
        <dbReference type="Proteomes" id="UP000215199"/>
    </source>
</evidence>
<dbReference type="InterPro" id="IPR010610">
    <property type="entry name" value="EryCIII-like_C"/>
</dbReference>
<proteinExistence type="predicted"/>
<protein>
    <submittedName>
        <fullName evidence="2">Glycosyl transferase</fullName>
    </submittedName>
</protein>
<accession>A0A229THP9</accession>
<dbReference type="EMBL" id="NMUL01000005">
    <property type="protein sequence ID" value="OXM70239.1"/>
    <property type="molecule type" value="Genomic_DNA"/>
</dbReference>
<dbReference type="GO" id="GO:0016758">
    <property type="term" value="F:hexosyltransferase activity"/>
    <property type="evidence" value="ECO:0007669"/>
    <property type="project" value="UniProtKB-ARBA"/>
</dbReference>
<dbReference type="Gene3D" id="3.40.50.2000">
    <property type="entry name" value="Glycogen Phosphorylase B"/>
    <property type="match status" value="2"/>
</dbReference>
<dbReference type="Pfam" id="PF06722">
    <property type="entry name" value="EryCIII-like_C"/>
    <property type="match status" value="1"/>
</dbReference>
<sequence>MRILFTCRPAYGHLFPLLPLANAARAAGHDVVFGTGEAFVPKVRELGFAAHRVGISIGDAETEAKRRHGEDAGFFDVAITMFAELLPQATLDDLTPLLPGLRPDLVVYEQSDVGTGIAARRAGLPVVSVVIGRSMPPEVLAVATERLRPLWGTLPADALFGDTCVDVWPDSVRDPGTAAVPKVFRMRPTPFDPDVPLPALPDDGFVYLTLGTVVFGATQVLRGAIRALSRLDADVLVAVGPGDPALLGELPERVRVAGFVPQAEVLKHAGLVVHHGGSGTVLATLATGLPQLILPQGADQFANAENLSALGAAKALVGDAIRIDAIEAAARELLDDPAARDIARGIAAEIAGMPSPEQVLDELVAWSRET</sequence>
<dbReference type="InterPro" id="IPR002213">
    <property type="entry name" value="UDP_glucos_trans"/>
</dbReference>
<dbReference type="GO" id="GO:0008194">
    <property type="term" value="F:UDP-glycosyltransferase activity"/>
    <property type="evidence" value="ECO:0007669"/>
    <property type="project" value="InterPro"/>
</dbReference>
<gene>
    <name evidence="2" type="ORF">CF165_03855</name>
</gene>
<dbReference type="CDD" id="cd03784">
    <property type="entry name" value="GT1_Gtf-like"/>
    <property type="match status" value="1"/>
</dbReference>
<dbReference type="FunFam" id="3.40.50.2000:FF:000072">
    <property type="entry name" value="Glycosyl transferase"/>
    <property type="match status" value="1"/>
</dbReference>
<feature type="domain" description="Erythromycin biosynthesis protein CIII-like C-terminal" evidence="1">
    <location>
        <begin position="226"/>
        <end position="365"/>
    </location>
</feature>
<organism evidence="2 3">
    <name type="scientific">Amycolatopsis vastitatis</name>
    <dbReference type="NCBI Taxonomy" id="1905142"/>
    <lineage>
        <taxon>Bacteria</taxon>
        <taxon>Bacillati</taxon>
        <taxon>Actinomycetota</taxon>
        <taxon>Actinomycetes</taxon>
        <taxon>Pseudonocardiales</taxon>
        <taxon>Pseudonocardiaceae</taxon>
        <taxon>Amycolatopsis</taxon>
    </lineage>
</organism>
<reference evidence="3" key="1">
    <citation type="submission" date="2017-07" db="EMBL/GenBank/DDBJ databases">
        <title>Comparative genome mining reveals phylogenetic distribution patterns of secondary metabolites in Amycolatopsis.</title>
        <authorList>
            <person name="Adamek M."/>
            <person name="Alanjary M."/>
            <person name="Sales-Ortells H."/>
            <person name="Goodfellow M."/>
            <person name="Bull A.T."/>
            <person name="Kalinowski J."/>
            <person name="Ziemert N."/>
        </authorList>
    </citation>
    <scope>NUCLEOTIDE SEQUENCE [LARGE SCALE GENOMIC DNA]</scope>
    <source>
        <strain evidence="3">H5</strain>
    </source>
</reference>
<dbReference type="RefSeq" id="WP_093946014.1">
    <property type="nucleotide sequence ID" value="NZ_NMUL01000005.1"/>
</dbReference>
<dbReference type="OrthoDB" id="5488434at2"/>
<dbReference type="SUPFAM" id="SSF53756">
    <property type="entry name" value="UDP-Glycosyltransferase/glycogen phosphorylase"/>
    <property type="match status" value="1"/>
</dbReference>
<keyword evidence="3" id="KW-1185">Reference proteome</keyword>
<evidence type="ECO:0000259" key="1">
    <source>
        <dbReference type="Pfam" id="PF06722"/>
    </source>
</evidence>
<dbReference type="PANTHER" id="PTHR48050">
    <property type="entry name" value="STEROL 3-BETA-GLUCOSYLTRANSFERASE"/>
    <property type="match status" value="1"/>
</dbReference>
<name>A0A229THP9_9PSEU</name>
<keyword evidence="2" id="KW-0808">Transferase</keyword>
<dbReference type="Proteomes" id="UP000215199">
    <property type="component" value="Unassembled WGS sequence"/>
</dbReference>
<dbReference type="InterPro" id="IPR050426">
    <property type="entry name" value="Glycosyltransferase_28"/>
</dbReference>
<evidence type="ECO:0000313" key="2">
    <source>
        <dbReference type="EMBL" id="OXM70239.1"/>
    </source>
</evidence>
<comment type="caution">
    <text evidence="2">The sequence shown here is derived from an EMBL/GenBank/DDBJ whole genome shotgun (WGS) entry which is preliminary data.</text>
</comment>
<dbReference type="GO" id="GO:0017000">
    <property type="term" value="P:antibiotic biosynthetic process"/>
    <property type="evidence" value="ECO:0007669"/>
    <property type="project" value="UniProtKB-ARBA"/>
</dbReference>